<feature type="domain" description="ABC transmembrane type-1" evidence="9">
    <location>
        <begin position="78"/>
        <end position="292"/>
    </location>
</feature>
<evidence type="ECO:0000256" key="8">
    <source>
        <dbReference type="SAM" id="Phobius"/>
    </source>
</evidence>
<dbReference type="PANTHER" id="PTHR43470">
    <property type="entry name" value="PHOSPHATE TRANSPORT SYSTEM PERMEASE PROTEIN PSTA-RELATED"/>
    <property type="match status" value="1"/>
</dbReference>
<dbReference type="Gene3D" id="1.10.3720.10">
    <property type="entry name" value="MetI-like"/>
    <property type="match status" value="2"/>
</dbReference>
<sequence length="638" mass="67961">MTEHTNTAARSRVVREKVIRFVWLLTALLSAAAVVFILGYLIYTALPAFTEVGISGFFFNADWNPTGSVPSYGVAALIIDTLLVTLGALIFAVPLGLATAVYLSYLAPPRIRDMVKPIIELLAGIPSVVYGFFGMVVLCSFLRTTLDIPSGFSWLAASVILGIMALPTIVSVSEDALFAVPKDYKEASLGLGATYWHTISRVLLPAAASGISAAVVLGMGRAIGETMAVMMVAGNAAIIPEPIWNVLSPVRTLTATLGIEMAEVATGSMHYYALFGVAVILLVIALVVNLASAWIMKRTQAGRGSAPRLSAGCRKRLKLFSAAILCVVFFCFLAAALGLLWAVVAAALACVWYFGRAKVSHKIAELGSFGVIYACTAAVILILAVILWDIFSNGLPVISWEFLTEGPRDLGRDGGIYPAIIGTLQLVGGAILAALPIGIGAAIYFIEYARENFLTRALRIGNDLLNGTPSIVFGLFGFAFFVIYLNWGICMLAGQICLALMILPTIIRTTEEALKSVPGSLREASLGLGATKWQTIKKVVLPSAAPGILTGAILSIGRAAGETAPIMFTAVVFTKRFVTMDVFDPVMALPFHLYVLSTSVPGATAQQYGTAVVLIVLVMAIYLAAVLLRRHFQQKLLR</sequence>
<keyword evidence="6 8" id="KW-1133">Transmembrane helix</keyword>
<evidence type="ECO:0000256" key="2">
    <source>
        <dbReference type="ARBA" id="ARBA00007069"/>
    </source>
</evidence>
<dbReference type="InterPro" id="IPR005672">
    <property type="entry name" value="Phosphate_PstA"/>
</dbReference>
<evidence type="ECO:0000256" key="7">
    <source>
        <dbReference type="ARBA" id="ARBA00023136"/>
    </source>
</evidence>
<organism evidence="10 11">
    <name type="scientific">Methanocorpusculum vombati</name>
    <dbReference type="NCBI Taxonomy" id="3002864"/>
    <lineage>
        <taxon>Archaea</taxon>
        <taxon>Methanobacteriati</taxon>
        <taxon>Methanobacteriota</taxon>
        <taxon>Stenosarchaea group</taxon>
        <taxon>Methanomicrobia</taxon>
        <taxon>Methanomicrobiales</taxon>
        <taxon>Methanocorpusculaceae</taxon>
        <taxon>Methanocorpusculum</taxon>
    </lineage>
</organism>
<feature type="transmembrane region" description="Helical" evidence="8">
    <location>
        <begin position="202"/>
        <end position="223"/>
    </location>
</feature>
<keyword evidence="4" id="KW-1003">Cell membrane</keyword>
<comment type="subcellular location">
    <subcellularLocation>
        <location evidence="1">Cell membrane</location>
        <topology evidence="1">Multi-pass membrane protein</topology>
    </subcellularLocation>
</comment>
<feature type="transmembrane region" description="Helical" evidence="8">
    <location>
        <begin position="271"/>
        <end position="296"/>
    </location>
</feature>
<dbReference type="NCBIfam" id="TIGR02138">
    <property type="entry name" value="phosphate_pstC"/>
    <property type="match status" value="1"/>
</dbReference>
<keyword evidence="5 8" id="KW-0812">Transmembrane</keyword>
<proteinExistence type="inferred from homology"/>
<feature type="transmembrane region" description="Helical" evidence="8">
    <location>
        <begin position="371"/>
        <end position="391"/>
    </location>
</feature>
<dbReference type="InterPro" id="IPR035906">
    <property type="entry name" value="MetI-like_sf"/>
</dbReference>
<feature type="transmembrane region" description="Helical" evidence="8">
    <location>
        <begin position="608"/>
        <end position="628"/>
    </location>
</feature>
<dbReference type="EMBL" id="JAPTGC010000004">
    <property type="protein sequence ID" value="MCZ0862475.1"/>
    <property type="molecule type" value="Genomic_DNA"/>
</dbReference>
<dbReference type="RefSeq" id="WP_268922723.1">
    <property type="nucleotide sequence ID" value="NZ_JAPTGC010000004.1"/>
</dbReference>
<evidence type="ECO:0000256" key="1">
    <source>
        <dbReference type="ARBA" id="ARBA00004651"/>
    </source>
</evidence>
<feature type="transmembrane region" description="Helical" evidence="8">
    <location>
        <begin position="155"/>
        <end position="181"/>
    </location>
</feature>
<keyword evidence="7 8" id="KW-0472">Membrane</keyword>
<evidence type="ECO:0000256" key="5">
    <source>
        <dbReference type="ARBA" id="ARBA00022692"/>
    </source>
</evidence>
<accession>A0ABT4IL37</accession>
<feature type="domain" description="ABC transmembrane type-1" evidence="9">
    <location>
        <begin position="420"/>
        <end position="629"/>
    </location>
</feature>
<feature type="transmembrane region" description="Helical" evidence="8">
    <location>
        <begin position="467"/>
        <end position="485"/>
    </location>
</feature>
<evidence type="ECO:0000256" key="6">
    <source>
        <dbReference type="ARBA" id="ARBA00022989"/>
    </source>
</evidence>
<dbReference type="NCBIfam" id="TIGR00974">
    <property type="entry name" value="3a0107s02c"/>
    <property type="match status" value="1"/>
</dbReference>
<dbReference type="InterPro" id="IPR011864">
    <property type="entry name" value="Phosphate_PstC"/>
</dbReference>
<gene>
    <name evidence="10" type="primary">pstA</name>
    <name evidence="10" type="ORF">O0S09_04295</name>
</gene>
<dbReference type="InterPro" id="IPR000515">
    <property type="entry name" value="MetI-like"/>
</dbReference>
<dbReference type="PANTHER" id="PTHR43470:SF3">
    <property type="entry name" value="PHOSPHATE TRANSPORT SYSTEM PERMEASE PROTEIN PSTA-RELATED"/>
    <property type="match status" value="1"/>
</dbReference>
<evidence type="ECO:0000259" key="9">
    <source>
        <dbReference type="PROSITE" id="PS50928"/>
    </source>
</evidence>
<evidence type="ECO:0000256" key="4">
    <source>
        <dbReference type="ARBA" id="ARBA00022475"/>
    </source>
</evidence>
<dbReference type="SUPFAM" id="SSF161098">
    <property type="entry name" value="MetI-like"/>
    <property type="match status" value="2"/>
</dbReference>
<feature type="transmembrane region" description="Helical" evidence="8">
    <location>
        <begin position="416"/>
        <end position="446"/>
    </location>
</feature>
<dbReference type="CDD" id="cd06261">
    <property type="entry name" value="TM_PBP2"/>
    <property type="match status" value="2"/>
</dbReference>
<protein>
    <submittedName>
        <fullName evidence="10">Phosphate ABC transporter permease PstA</fullName>
    </submittedName>
</protein>
<name>A0ABT4IL37_9EURY</name>
<feature type="transmembrane region" description="Helical" evidence="8">
    <location>
        <begin position="317"/>
        <end position="335"/>
    </location>
</feature>
<reference evidence="10" key="1">
    <citation type="submission" date="2022-12" db="EMBL/GenBank/DDBJ databases">
        <title>Isolation and characterisation of novel Methanocorpusculum spp. from native Australian herbivores indicates the genus is ancestrally host-associated.</title>
        <authorList>
            <person name="Volmer J.G."/>
            <person name="Soo R.M."/>
            <person name="Evans P.N."/>
            <person name="Hoedt E.C."/>
            <person name="Astorga Alsina A.L."/>
            <person name="Woodcroft B.J."/>
            <person name="Tyson G.W."/>
            <person name="Hugenholtz P."/>
            <person name="Morrison M."/>
        </authorList>
    </citation>
    <scope>NUCLEOTIDE SEQUENCE</scope>
    <source>
        <strain evidence="10">CW153</strain>
    </source>
</reference>
<comment type="similarity">
    <text evidence="2">Belongs to the binding-protein-dependent transport system permease family. CysTW subfamily.</text>
</comment>
<evidence type="ECO:0000313" key="11">
    <source>
        <dbReference type="Proteomes" id="UP001141336"/>
    </source>
</evidence>
<feature type="transmembrane region" description="Helical" evidence="8">
    <location>
        <begin position="73"/>
        <end position="106"/>
    </location>
</feature>
<evidence type="ECO:0000313" key="10">
    <source>
        <dbReference type="EMBL" id="MCZ0862475.1"/>
    </source>
</evidence>
<dbReference type="Pfam" id="PF00528">
    <property type="entry name" value="BPD_transp_1"/>
    <property type="match status" value="2"/>
</dbReference>
<keyword evidence="11" id="KW-1185">Reference proteome</keyword>
<keyword evidence="3" id="KW-0813">Transport</keyword>
<evidence type="ECO:0000256" key="3">
    <source>
        <dbReference type="ARBA" id="ARBA00022448"/>
    </source>
</evidence>
<dbReference type="PROSITE" id="PS50928">
    <property type="entry name" value="ABC_TM1"/>
    <property type="match status" value="2"/>
</dbReference>
<comment type="caution">
    <text evidence="10">The sequence shown here is derived from an EMBL/GenBank/DDBJ whole genome shotgun (WGS) entry which is preliminary data.</text>
</comment>
<feature type="transmembrane region" description="Helical" evidence="8">
    <location>
        <begin position="21"/>
        <end position="43"/>
    </location>
</feature>
<dbReference type="Proteomes" id="UP001141336">
    <property type="component" value="Unassembled WGS sequence"/>
</dbReference>
<feature type="transmembrane region" description="Helical" evidence="8">
    <location>
        <begin position="118"/>
        <end position="143"/>
    </location>
</feature>